<dbReference type="SUPFAM" id="SSF56436">
    <property type="entry name" value="C-type lectin-like"/>
    <property type="match status" value="1"/>
</dbReference>
<reference evidence="1" key="2">
    <citation type="submission" date="2025-09" db="UniProtKB">
        <authorList>
            <consortium name="Ensembl"/>
        </authorList>
    </citation>
    <scope>IDENTIFICATION</scope>
</reference>
<dbReference type="InterPro" id="IPR016187">
    <property type="entry name" value="CTDL_fold"/>
</dbReference>
<dbReference type="AlphaFoldDB" id="A0A8C4THR4"/>
<dbReference type="Gene3D" id="3.10.100.10">
    <property type="entry name" value="Mannose-Binding Protein A, subunit A"/>
    <property type="match status" value="1"/>
</dbReference>
<evidence type="ECO:0008006" key="3">
    <source>
        <dbReference type="Google" id="ProtNLM"/>
    </source>
</evidence>
<organism evidence="1 2">
    <name type="scientific">Erpetoichthys calabaricus</name>
    <name type="common">Rope fish</name>
    <name type="synonym">Calamoichthys calabaricus</name>
    <dbReference type="NCBI Taxonomy" id="27687"/>
    <lineage>
        <taxon>Eukaryota</taxon>
        <taxon>Metazoa</taxon>
        <taxon>Chordata</taxon>
        <taxon>Craniata</taxon>
        <taxon>Vertebrata</taxon>
        <taxon>Euteleostomi</taxon>
        <taxon>Actinopterygii</taxon>
        <taxon>Polypteriformes</taxon>
        <taxon>Polypteridae</taxon>
        <taxon>Erpetoichthys</taxon>
    </lineage>
</organism>
<dbReference type="Proteomes" id="UP000694620">
    <property type="component" value="Unassembled WGS sequence"/>
</dbReference>
<accession>A0A8C4THR4</accession>
<evidence type="ECO:0000313" key="1">
    <source>
        <dbReference type="Ensembl" id="ENSECRP00000032596.1"/>
    </source>
</evidence>
<evidence type="ECO:0000313" key="2">
    <source>
        <dbReference type="Proteomes" id="UP000694620"/>
    </source>
</evidence>
<reference evidence="1" key="1">
    <citation type="submission" date="2025-08" db="UniProtKB">
        <authorList>
            <consortium name="Ensembl"/>
        </authorList>
    </citation>
    <scope>IDENTIFICATION</scope>
</reference>
<dbReference type="InterPro" id="IPR016186">
    <property type="entry name" value="C-type_lectin-like/link_sf"/>
</dbReference>
<dbReference type="Ensembl" id="ENSECRT00000033319.1">
    <property type="protein sequence ID" value="ENSECRP00000032596.1"/>
    <property type="gene ID" value="ENSECRG00000022084.1"/>
</dbReference>
<protein>
    <recommendedName>
        <fullName evidence="3">C-type lectin domain-containing protein</fullName>
    </recommendedName>
</protein>
<keyword evidence="2" id="KW-1185">Reference proteome</keyword>
<name>A0A8C4THR4_ERPCA</name>
<dbReference type="GeneTree" id="ENSGT00980000202108"/>
<proteinExistence type="predicted"/>
<sequence length="200" mass="22701">KTWQGILYHCKTESILNKTLLRNVNYILTSNNSALQSKYATLNEKLHEVSKEFSDLKEFYCDVTTTSPGECFAAGLVDCGLLAHLIPHFFICSFVSFSTDNTCSVCKPGWVPISSKCYFISIYKLTWKESRDWCKTSGGRLLNIESSDVQVCHLRSSNPGKFSAWFCKLAAPSIKAVLLFQCGFPFFFRCMSLTQLYHIH</sequence>